<name>A0A5A7P7S6_STRAF</name>
<protein>
    <submittedName>
        <fullName evidence="1">Auxin efflux carrier</fullName>
    </submittedName>
</protein>
<dbReference type="OrthoDB" id="10502363at2759"/>
<dbReference type="AlphaFoldDB" id="A0A5A7P7S6"/>
<reference evidence="2" key="1">
    <citation type="journal article" date="2019" name="Curr. Biol.">
        <title>Genome Sequence of Striga asiatica Provides Insight into the Evolution of Plant Parasitism.</title>
        <authorList>
            <person name="Yoshida S."/>
            <person name="Kim S."/>
            <person name="Wafula E.K."/>
            <person name="Tanskanen J."/>
            <person name="Kim Y.M."/>
            <person name="Honaas L."/>
            <person name="Yang Z."/>
            <person name="Spallek T."/>
            <person name="Conn C.E."/>
            <person name="Ichihashi Y."/>
            <person name="Cheong K."/>
            <person name="Cui S."/>
            <person name="Der J.P."/>
            <person name="Gundlach H."/>
            <person name="Jiao Y."/>
            <person name="Hori C."/>
            <person name="Ishida J.K."/>
            <person name="Kasahara H."/>
            <person name="Kiba T."/>
            <person name="Kim M.S."/>
            <person name="Koo N."/>
            <person name="Laohavisit A."/>
            <person name="Lee Y.H."/>
            <person name="Lumba S."/>
            <person name="McCourt P."/>
            <person name="Mortimer J.C."/>
            <person name="Mutuku J.M."/>
            <person name="Nomura T."/>
            <person name="Sasaki-Sekimoto Y."/>
            <person name="Seto Y."/>
            <person name="Wang Y."/>
            <person name="Wakatake T."/>
            <person name="Sakakibara H."/>
            <person name="Demura T."/>
            <person name="Yamaguchi S."/>
            <person name="Yoneyama K."/>
            <person name="Manabe R.I."/>
            <person name="Nelson D.C."/>
            <person name="Schulman A.H."/>
            <person name="Timko M.P."/>
            <person name="dePamphilis C.W."/>
            <person name="Choi D."/>
            <person name="Shirasu K."/>
        </authorList>
    </citation>
    <scope>NUCLEOTIDE SEQUENCE [LARGE SCALE GENOMIC DNA]</scope>
    <source>
        <strain evidence="2">cv. UVA1</strain>
    </source>
</reference>
<organism evidence="1 2">
    <name type="scientific">Striga asiatica</name>
    <name type="common">Asiatic witchweed</name>
    <name type="synonym">Buchnera asiatica</name>
    <dbReference type="NCBI Taxonomy" id="4170"/>
    <lineage>
        <taxon>Eukaryota</taxon>
        <taxon>Viridiplantae</taxon>
        <taxon>Streptophyta</taxon>
        <taxon>Embryophyta</taxon>
        <taxon>Tracheophyta</taxon>
        <taxon>Spermatophyta</taxon>
        <taxon>Magnoliopsida</taxon>
        <taxon>eudicotyledons</taxon>
        <taxon>Gunneridae</taxon>
        <taxon>Pentapetalae</taxon>
        <taxon>asterids</taxon>
        <taxon>lamiids</taxon>
        <taxon>Lamiales</taxon>
        <taxon>Orobanchaceae</taxon>
        <taxon>Buchnereae</taxon>
        <taxon>Striga</taxon>
    </lineage>
</organism>
<proteinExistence type="predicted"/>
<gene>
    <name evidence="1" type="ORF">STAS_04507</name>
</gene>
<evidence type="ECO:0000313" key="1">
    <source>
        <dbReference type="EMBL" id="GER28707.1"/>
    </source>
</evidence>
<evidence type="ECO:0000313" key="2">
    <source>
        <dbReference type="Proteomes" id="UP000325081"/>
    </source>
</evidence>
<keyword evidence="2" id="KW-1185">Reference proteome</keyword>
<dbReference type="EMBL" id="BKCP01002891">
    <property type="protein sequence ID" value="GER28707.1"/>
    <property type="molecule type" value="Genomic_DNA"/>
</dbReference>
<comment type="caution">
    <text evidence="1">The sequence shown here is derived from an EMBL/GenBank/DDBJ whole genome shotgun (WGS) entry which is preliminary data.</text>
</comment>
<sequence>MSKKENNIQTLEIHLQNKSQKPSVQRNLHVSISNLLLQILRILPVHGAANGNTRSQDLLHSAAQVLRHGARAHDLRDLDDVVERDVAVVLDVLRLLPVTLRLLQRLDDQRRGRRHHGDLRLAVLDRELDGHAEALPVLGRLLGDAERADFGGEGGRRPDFAAGDADEDVDHLRGIELRRHFWTGMIGVRAASSGGRGGEYWDFGVLLSFIFLRRLHGGGSNSRLLLIPRPSNLTNVEIFSLHSSRKPSPRGPLFNEAVIMVTRSTENASGCVPGLGLMEAGGGRWSHDLDRWTFGYSVYRDAQIYRLRFMADYGDTTEETRCIPGLGLMEAGGGRWSRDLDRYIIFP</sequence>
<dbReference type="Proteomes" id="UP000325081">
    <property type="component" value="Unassembled WGS sequence"/>
</dbReference>
<accession>A0A5A7P7S6</accession>